<organism evidence="1 2">
    <name type="scientific">Gellertiella hungarica</name>
    <dbReference type="NCBI Taxonomy" id="1572859"/>
    <lineage>
        <taxon>Bacteria</taxon>
        <taxon>Pseudomonadati</taxon>
        <taxon>Pseudomonadota</taxon>
        <taxon>Alphaproteobacteria</taxon>
        <taxon>Hyphomicrobiales</taxon>
        <taxon>Rhizobiaceae</taxon>
        <taxon>Gellertiella</taxon>
    </lineage>
</organism>
<comment type="caution">
    <text evidence="1">The sequence shown here is derived from an EMBL/GenBank/DDBJ whole genome shotgun (WGS) entry which is preliminary data.</text>
</comment>
<dbReference type="Proteomes" id="UP000528286">
    <property type="component" value="Unassembled WGS sequence"/>
</dbReference>
<evidence type="ECO:0008006" key="3">
    <source>
        <dbReference type="Google" id="ProtNLM"/>
    </source>
</evidence>
<proteinExistence type="predicted"/>
<name>A0A7W6J7G6_9HYPH</name>
<dbReference type="Pfam" id="PF06718">
    <property type="entry name" value="DUF1203"/>
    <property type="match status" value="1"/>
</dbReference>
<dbReference type="AlphaFoldDB" id="A0A7W6J7G6"/>
<dbReference type="EMBL" id="JACIEZ010000004">
    <property type="protein sequence ID" value="MBB4065342.1"/>
    <property type="molecule type" value="Genomic_DNA"/>
</dbReference>
<reference evidence="1 2" key="1">
    <citation type="submission" date="2020-08" db="EMBL/GenBank/DDBJ databases">
        <title>Genomic Encyclopedia of Type Strains, Phase IV (KMG-IV): sequencing the most valuable type-strain genomes for metagenomic binning, comparative biology and taxonomic classification.</title>
        <authorList>
            <person name="Goeker M."/>
        </authorList>
    </citation>
    <scope>NUCLEOTIDE SEQUENCE [LARGE SCALE GENOMIC DNA]</scope>
    <source>
        <strain evidence="1 2">DSM 29853</strain>
    </source>
</reference>
<dbReference type="PIRSF" id="PIRSF034110">
    <property type="entry name" value="DUF1203"/>
    <property type="match status" value="1"/>
</dbReference>
<evidence type="ECO:0000313" key="2">
    <source>
        <dbReference type="Proteomes" id="UP000528286"/>
    </source>
</evidence>
<accession>A0A7W6J7G6</accession>
<dbReference type="RefSeq" id="WP_183366630.1">
    <property type="nucleotide sequence ID" value="NZ_JACIEZ010000004.1"/>
</dbReference>
<dbReference type="InterPro" id="IPR009593">
    <property type="entry name" value="DUF1203"/>
</dbReference>
<protein>
    <recommendedName>
        <fullName evidence="3">DUF1203 domain-containing protein</fullName>
    </recommendedName>
</protein>
<gene>
    <name evidence="1" type="ORF">GGR23_002543</name>
</gene>
<evidence type="ECO:0000313" key="1">
    <source>
        <dbReference type="EMBL" id="MBB4065342.1"/>
    </source>
</evidence>
<sequence length="155" mass="17629">MSFKIRGLSPQTFSSLFRLSDQELLQQGAHRLVVDAKPGFPDRIALRDCDLGETVLLVNFTHQPANTPYRSSHAIFVREGEDHPFEAIDTVPEVMRSRLLSLRAFSREHMILDAGVVNGDTVEHLIEEFLARPDTDYIHIHFANRGCYLARVDRA</sequence>
<keyword evidence="2" id="KW-1185">Reference proteome</keyword>